<evidence type="ECO:0000256" key="2">
    <source>
        <dbReference type="ARBA" id="ARBA00023015"/>
    </source>
</evidence>
<gene>
    <name evidence="6" type="ORF">GCM10017596_09330</name>
</gene>
<keyword evidence="4" id="KW-0804">Transcription</keyword>
<dbReference type="InterPro" id="IPR036390">
    <property type="entry name" value="WH_DNA-bd_sf"/>
</dbReference>
<dbReference type="PROSITE" id="PS50931">
    <property type="entry name" value="HTH_LYSR"/>
    <property type="match status" value="1"/>
</dbReference>
<dbReference type="CDD" id="cd08423">
    <property type="entry name" value="PBP2_LTTR_like_6"/>
    <property type="match status" value="1"/>
</dbReference>
<dbReference type="Gene3D" id="1.10.10.10">
    <property type="entry name" value="Winged helix-like DNA-binding domain superfamily/Winged helix DNA-binding domain"/>
    <property type="match status" value="1"/>
</dbReference>
<dbReference type="GO" id="GO:0003700">
    <property type="term" value="F:DNA-binding transcription factor activity"/>
    <property type="evidence" value="ECO:0007669"/>
    <property type="project" value="InterPro"/>
</dbReference>
<proteinExistence type="inferred from homology"/>
<evidence type="ECO:0000313" key="7">
    <source>
        <dbReference type="Proteomes" id="UP001142325"/>
    </source>
</evidence>
<dbReference type="AlphaFoldDB" id="A0A9W6HRK0"/>
<dbReference type="SUPFAM" id="SSF46785">
    <property type="entry name" value="Winged helix' DNA-binding domain"/>
    <property type="match status" value="1"/>
</dbReference>
<reference evidence="6" key="2">
    <citation type="submission" date="2023-01" db="EMBL/GenBank/DDBJ databases">
        <authorList>
            <person name="Sun Q."/>
            <person name="Evtushenko L."/>
        </authorList>
    </citation>
    <scope>NUCLEOTIDE SEQUENCE</scope>
    <source>
        <strain evidence="6">VKM Ac-1958</strain>
    </source>
</reference>
<dbReference type="EMBL" id="BSET01000001">
    <property type="protein sequence ID" value="GLK01218.1"/>
    <property type="molecule type" value="Genomic_DNA"/>
</dbReference>
<dbReference type="InterPro" id="IPR036388">
    <property type="entry name" value="WH-like_DNA-bd_sf"/>
</dbReference>
<dbReference type="InterPro" id="IPR000847">
    <property type="entry name" value="LysR_HTH_N"/>
</dbReference>
<evidence type="ECO:0000256" key="1">
    <source>
        <dbReference type="ARBA" id="ARBA00009437"/>
    </source>
</evidence>
<evidence type="ECO:0000256" key="4">
    <source>
        <dbReference type="ARBA" id="ARBA00023163"/>
    </source>
</evidence>
<dbReference type="GO" id="GO:0003677">
    <property type="term" value="F:DNA binding"/>
    <property type="evidence" value="ECO:0007669"/>
    <property type="project" value="UniProtKB-KW"/>
</dbReference>
<dbReference type="RefSeq" id="WP_204938866.1">
    <property type="nucleotide sequence ID" value="NZ_BAAAUM010000001.1"/>
</dbReference>
<dbReference type="Proteomes" id="UP001142325">
    <property type="component" value="Unassembled WGS sequence"/>
</dbReference>
<dbReference type="PANTHER" id="PTHR30346">
    <property type="entry name" value="TRANSCRIPTIONAL DUAL REGULATOR HCAR-RELATED"/>
    <property type="match status" value="1"/>
</dbReference>
<dbReference type="Pfam" id="PF00126">
    <property type="entry name" value="HTH_1"/>
    <property type="match status" value="1"/>
</dbReference>
<organism evidence="6 7">
    <name type="scientific">Microbacterium keratanolyticum</name>
    <dbReference type="NCBI Taxonomy" id="67574"/>
    <lineage>
        <taxon>Bacteria</taxon>
        <taxon>Bacillati</taxon>
        <taxon>Actinomycetota</taxon>
        <taxon>Actinomycetes</taxon>
        <taxon>Micrococcales</taxon>
        <taxon>Microbacteriaceae</taxon>
        <taxon>Microbacterium</taxon>
    </lineage>
</organism>
<dbReference type="GO" id="GO:0032993">
    <property type="term" value="C:protein-DNA complex"/>
    <property type="evidence" value="ECO:0007669"/>
    <property type="project" value="TreeGrafter"/>
</dbReference>
<feature type="domain" description="HTH lysR-type" evidence="5">
    <location>
        <begin position="1"/>
        <end position="59"/>
    </location>
</feature>
<dbReference type="Gene3D" id="3.40.190.10">
    <property type="entry name" value="Periplasmic binding protein-like II"/>
    <property type="match status" value="2"/>
</dbReference>
<dbReference type="PRINTS" id="PR00039">
    <property type="entry name" value="HTHLYSR"/>
</dbReference>
<dbReference type="InterPro" id="IPR005119">
    <property type="entry name" value="LysR_subst-bd"/>
</dbReference>
<evidence type="ECO:0000256" key="3">
    <source>
        <dbReference type="ARBA" id="ARBA00023125"/>
    </source>
</evidence>
<keyword evidence="2" id="KW-0805">Transcription regulation</keyword>
<dbReference type="SUPFAM" id="SSF53850">
    <property type="entry name" value="Periplasmic binding protein-like II"/>
    <property type="match status" value="1"/>
</dbReference>
<name>A0A9W6HRK0_9MICO</name>
<comment type="similarity">
    <text evidence="1">Belongs to the LysR transcriptional regulatory family.</text>
</comment>
<keyword evidence="7" id="KW-1185">Reference proteome</keyword>
<dbReference type="Pfam" id="PF03466">
    <property type="entry name" value="LysR_substrate"/>
    <property type="match status" value="1"/>
</dbReference>
<protein>
    <submittedName>
        <fullName evidence="6">LysR family transcriptional regulator</fullName>
    </submittedName>
</protein>
<dbReference type="PANTHER" id="PTHR30346:SF29">
    <property type="entry name" value="LYSR SUBSTRATE-BINDING"/>
    <property type="match status" value="1"/>
</dbReference>
<comment type="caution">
    <text evidence="6">The sequence shown here is derived from an EMBL/GenBank/DDBJ whole genome shotgun (WGS) entry which is preliminary data.</text>
</comment>
<reference evidence="6" key="1">
    <citation type="journal article" date="2014" name="Int. J. Syst. Evol. Microbiol.">
        <title>Complete genome sequence of Corynebacterium casei LMG S-19264T (=DSM 44701T), isolated from a smear-ripened cheese.</title>
        <authorList>
            <consortium name="US DOE Joint Genome Institute (JGI-PGF)"/>
            <person name="Walter F."/>
            <person name="Albersmeier A."/>
            <person name="Kalinowski J."/>
            <person name="Ruckert C."/>
        </authorList>
    </citation>
    <scope>NUCLEOTIDE SEQUENCE</scope>
    <source>
        <strain evidence="6">VKM Ac-1958</strain>
    </source>
</reference>
<evidence type="ECO:0000259" key="5">
    <source>
        <dbReference type="PROSITE" id="PS50931"/>
    </source>
</evidence>
<evidence type="ECO:0000313" key="6">
    <source>
        <dbReference type="EMBL" id="GLK01218.1"/>
    </source>
</evidence>
<sequence length="306" mass="32743">MKDLVAIAMLREVARTGSFSGAARALGFSQPAVSQQMAKLEQRYGAQLVVRLGGQFVLTPAGTILAQRGATAIASLAAAEEEIAELNGLSAGRVRLAVFPSFAATLAPQALASMSATHPNIEVSMVESRPDAALSALETGDLDIAVLYDYVDNADAEIEEIPLLFDPVMVVLPRTDPLAQKPVVALRDLRDRAWISAAYRSPLPDLCRSVGFEPQIRFTVDSHNAAQGLVAAGLGVALITRLNLLPMQHPGVVVRPCTPTLDRRIAAMISPIARRQPSTRALMFELQNAVGRYNASLDVEHPTFSI</sequence>
<keyword evidence="3" id="KW-0238">DNA-binding</keyword>
<accession>A0A9W6HRK0</accession>